<evidence type="ECO:0000259" key="1">
    <source>
        <dbReference type="Pfam" id="PF01609"/>
    </source>
</evidence>
<feature type="domain" description="H repeat-associated protein N-terminal" evidence="2">
    <location>
        <begin position="35"/>
        <end position="123"/>
    </location>
</feature>
<evidence type="ECO:0000313" key="4">
    <source>
        <dbReference type="Proteomes" id="UP000245051"/>
    </source>
</evidence>
<keyword evidence="4" id="KW-1185">Reference proteome</keyword>
<evidence type="ECO:0000259" key="2">
    <source>
        <dbReference type="Pfam" id="PF13808"/>
    </source>
</evidence>
<proteinExistence type="predicted"/>
<dbReference type="PANTHER" id="PTHR30298">
    <property type="entry name" value="H REPEAT-ASSOCIATED PREDICTED TRANSPOSASE"/>
    <property type="match status" value="1"/>
</dbReference>
<dbReference type="InterPro" id="IPR047647">
    <property type="entry name" value="ISAs1_transpos"/>
</dbReference>
<dbReference type="EMBL" id="CP029254">
    <property type="protein sequence ID" value="AWK12304.1"/>
    <property type="molecule type" value="Genomic_DNA"/>
</dbReference>
<reference evidence="3 4" key="1">
    <citation type="submission" date="2018-05" db="EMBL/GenBank/DDBJ databases">
        <title>Complete genome sequence of the Type Strain of Streptomyces spongiicola HNM0071, the producer of staurosporine.</title>
        <authorList>
            <person name="Zhou S."/>
            <person name="Huang X."/>
        </authorList>
    </citation>
    <scope>NUCLEOTIDE SEQUENCE [LARGE SCALE GENOMIC DNA]</scope>
    <source>
        <strain evidence="3 4">HNM0071</strain>
    </source>
</reference>
<dbReference type="Pfam" id="PF13808">
    <property type="entry name" value="DDE_Tnp_1_assoc"/>
    <property type="match status" value="1"/>
</dbReference>
<gene>
    <name evidence="3" type="ORF">DDQ41_29110</name>
</gene>
<organism evidence="3 4">
    <name type="scientific">Streptomyces spongiicola</name>
    <dbReference type="NCBI Taxonomy" id="1690221"/>
    <lineage>
        <taxon>Bacteria</taxon>
        <taxon>Bacillati</taxon>
        <taxon>Actinomycetota</taxon>
        <taxon>Actinomycetes</taxon>
        <taxon>Kitasatosporales</taxon>
        <taxon>Streptomycetaceae</taxon>
        <taxon>Streptomyces</taxon>
    </lineage>
</organism>
<dbReference type="Proteomes" id="UP000245051">
    <property type="component" value="Chromosome"/>
</dbReference>
<accession>A0ABN5KUS9</accession>
<dbReference type="PANTHER" id="PTHR30298:SF0">
    <property type="entry name" value="PROTEIN YBFL-RELATED"/>
    <property type="match status" value="1"/>
</dbReference>
<dbReference type="InterPro" id="IPR032806">
    <property type="entry name" value="YbfD_N"/>
</dbReference>
<dbReference type="Pfam" id="PF01609">
    <property type="entry name" value="DDE_Tnp_1"/>
    <property type="match status" value="1"/>
</dbReference>
<sequence>MSNGASVLPESAMSCRCPGCAGGVSPDAGVFALVNNLRDPRDPRGCQYPLGAVLLVALCALACRFDSFRAMGQWAAVAPSATLERLGLRRRGAFGLVKTPSSDTIRRVVNAVMPGGLEGLLRAFQDKARVVAVDGKCLRGSRDAAGQAVMVLGAMLQDGTLIAQQKVADKGSEITGFAALLAALELEDAVVVADALHTQREHARVLVEEFGAHYAFPVKRNQPELWKACRKVPWQGVRAAFRSTVRAHGRIDTRVVEVVSFDGLDFPCARQVARITRYRTVQATGKRSRETVYVITDLPSGQADPQRIGEIVQAEWGIENKIHYVRDATFGEDASRIRTGHGPQNMATLRSVAMNFARRMGSSIADARRQLALAPHTAPLDLFGIPCDLHIRALNPTL</sequence>
<name>A0ABN5KUS9_9ACTN</name>
<dbReference type="NCBIfam" id="NF033564">
    <property type="entry name" value="transpos_ISAs1"/>
    <property type="match status" value="1"/>
</dbReference>
<feature type="domain" description="Transposase IS4-like" evidence="1">
    <location>
        <begin position="127"/>
        <end position="356"/>
    </location>
</feature>
<dbReference type="InterPro" id="IPR051698">
    <property type="entry name" value="Transposase_11-like"/>
</dbReference>
<dbReference type="InterPro" id="IPR002559">
    <property type="entry name" value="Transposase_11"/>
</dbReference>
<evidence type="ECO:0000313" key="3">
    <source>
        <dbReference type="EMBL" id="AWK12304.1"/>
    </source>
</evidence>
<protein>
    <submittedName>
        <fullName evidence="3">ISAs1 family transposase</fullName>
    </submittedName>
</protein>